<dbReference type="CDD" id="cd00882">
    <property type="entry name" value="Ras_like_GTPase"/>
    <property type="match status" value="1"/>
</dbReference>
<dbReference type="Gene3D" id="3.40.50.300">
    <property type="entry name" value="P-loop containing nucleotide triphosphate hydrolases"/>
    <property type="match status" value="1"/>
</dbReference>
<keyword evidence="1" id="KW-0378">Hydrolase</keyword>
<protein>
    <recommendedName>
        <fullName evidence="1">Stage IV sporulation protein A</fullName>
        <ecNumber evidence="1">3.6.1.-</ecNumber>
    </recommendedName>
    <alternativeName>
        <fullName evidence="1">Coat morphogenetic protein SpoIVA</fullName>
    </alternativeName>
</protein>
<keyword evidence="1" id="KW-0067">ATP-binding</keyword>
<dbReference type="RefSeq" id="WP_366922343.1">
    <property type="nucleotide sequence ID" value="NZ_CP121694.1"/>
</dbReference>
<dbReference type="GO" id="GO:0030435">
    <property type="term" value="P:sporulation resulting in formation of a cellular spore"/>
    <property type="evidence" value="ECO:0007669"/>
    <property type="project" value="UniProtKB-KW"/>
</dbReference>
<dbReference type="InterPro" id="IPR046842">
    <property type="entry name" value="SpoIVA_ATPase"/>
</dbReference>
<sequence>MQKYDIFKDISERTGGDIYLGVVGPVRTGKSTFIKRFMDLMVLPNIIDANDRTRAVDELPQSGAGKTIMTTEPKFIPADAVGIRVKEGLEMNVRLVDCVGYAVPGALGYEEEGGPRMVKTPWYDEEIPFQDAAETGTRKVIEEHSTIGLVVVTDGSVTDIQRDSYLGAEERVISELKELNKPFVVVLNSSQPYAQATVELAHKLEQDYDVPVLPLDCAQMSSDDIYRVLEEALYEFPISHVNVNVPKWIQELRYDHWLRFDLENLVTEAVDKINRLRDVDVSLEEMGNSELVGLIRLNEMNLGTGEVNVELEGREGLFYEMLQEETGYTIEDDHTLFKLMKELSVAKKEYDTIAMGYNEAKATGYGIVTPSLDEMELVEPELIRKGGNFGVRLTAKAASYHLIKADITTSITPLIGTEKQCEDLVTYIMGEFEEDPQRIWDTEIFGKSLHELVREGIQGKLYRMPENARDKLRETLQRIANDGSGGLICIII</sequence>
<dbReference type="Proteomes" id="UP001329915">
    <property type="component" value="Chromosome"/>
</dbReference>
<evidence type="ECO:0000256" key="1">
    <source>
        <dbReference type="PIRNR" id="PIRNR007466"/>
    </source>
</evidence>
<evidence type="ECO:0000259" key="2">
    <source>
        <dbReference type="Pfam" id="PF09547"/>
    </source>
</evidence>
<evidence type="ECO:0000259" key="4">
    <source>
        <dbReference type="Pfam" id="PF20439"/>
    </source>
</evidence>
<dbReference type="GO" id="GO:0016887">
    <property type="term" value="F:ATP hydrolysis activity"/>
    <property type="evidence" value="ECO:0007669"/>
    <property type="project" value="InterPro"/>
</dbReference>
<dbReference type="GO" id="GO:0005524">
    <property type="term" value="F:ATP binding"/>
    <property type="evidence" value="ECO:0007669"/>
    <property type="project" value="UniProtKB-KW"/>
</dbReference>
<dbReference type="AlphaFoldDB" id="A0AAU0URS7"/>
<feature type="domain" description="Sporulation stage IV protein A C-terminal" evidence="4">
    <location>
        <begin position="417"/>
        <end position="492"/>
    </location>
</feature>
<comment type="function">
    <text evidence="1">ATPase. Has a role at an early stage in the morphogenesis of the spore coat.</text>
</comment>
<keyword evidence="1" id="KW-0749">Sporulation</keyword>
<proteinExistence type="predicted"/>
<dbReference type="InterPro" id="IPR046841">
    <property type="entry name" value="SpoIVA_middle"/>
</dbReference>
<dbReference type="EMBL" id="CP121694">
    <property type="protein sequence ID" value="WRO22949.1"/>
    <property type="molecule type" value="Genomic_DNA"/>
</dbReference>
<comment type="subcellular location">
    <subcellularLocation>
        <location evidence="1">Cytoplasm</location>
    </subcellularLocation>
</comment>
<dbReference type="Pfam" id="PF20438">
    <property type="entry name" value="SpoIVA_middle"/>
    <property type="match status" value="1"/>
</dbReference>
<dbReference type="SUPFAM" id="SSF52540">
    <property type="entry name" value="P-loop containing nucleoside triphosphate hydrolases"/>
    <property type="match status" value="1"/>
</dbReference>
<dbReference type="InterPro" id="IPR027417">
    <property type="entry name" value="P-loop_NTPase"/>
</dbReference>
<gene>
    <name evidence="5" type="primary">spoIVA</name>
    <name evidence="5" type="ORF">MFMK1_002795</name>
</gene>
<reference evidence="5 6" key="1">
    <citation type="submission" date="2023-04" db="EMBL/GenBank/DDBJ databases">
        <authorList>
            <person name="Hsu D."/>
        </authorList>
    </citation>
    <scope>NUCLEOTIDE SEQUENCE [LARGE SCALE GENOMIC DNA]</scope>
    <source>
        <strain evidence="5 6">MK1</strain>
    </source>
</reference>
<dbReference type="InterPro" id="IPR046840">
    <property type="entry name" value="SpoIVA_C"/>
</dbReference>
<comment type="catalytic activity">
    <reaction evidence="1">
        <text>ATP + H2O = ADP + phosphate + H(+)</text>
        <dbReference type="Rhea" id="RHEA:13065"/>
        <dbReference type="ChEBI" id="CHEBI:15377"/>
        <dbReference type="ChEBI" id="CHEBI:15378"/>
        <dbReference type="ChEBI" id="CHEBI:30616"/>
        <dbReference type="ChEBI" id="CHEBI:43474"/>
        <dbReference type="ChEBI" id="CHEBI:456216"/>
    </reaction>
</comment>
<feature type="domain" description="Stage IV sporulation protein A ATPase" evidence="2">
    <location>
        <begin position="1"/>
        <end position="237"/>
    </location>
</feature>
<organism evidence="5 6">
    <name type="scientific">Metallumcola ferriviriculae</name>
    <dbReference type="NCBI Taxonomy" id="3039180"/>
    <lineage>
        <taxon>Bacteria</taxon>
        <taxon>Bacillati</taxon>
        <taxon>Bacillota</taxon>
        <taxon>Clostridia</taxon>
        <taxon>Neomoorellales</taxon>
        <taxon>Desulfitibacteraceae</taxon>
        <taxon>Metallumcola</taxon>
    </lineage>
</organism>
<dbReference type="EC" id="3.6.1.-" evidence="1"/>
<accession>A0AAU0URS7</accession>
<dbReference type="NCBIfam" id="TIGR02836">
    <property type="entry name" value="spore_IV_A"/>
    <property type="match status" value="1"/>
</dbReference>
<dbReference type="KEGG" id="dbc:MFMK1_002795"/>
<evidence type="ECO:0000313" key="5">
    <source>
        <dbReference type="EMBL" id="WRO22949.1"/>
    </source>
</evidence>
<feature type="domain" description="Stage IV sporulation protein A middle" evidence="3">
    <location>
        <begin position="238"/>
        <end position="416"/>
    </location>
</feature>
<name>A0AAU0URS7_9FIRM</name>
<dbReference type="Pfam" id="PF09547">
    <property type="entry name" value="SpoIVA_ATPase"/>
    <property type="match status" value="1"/>
</dbReference>
<dbReference type="GO" id="GO:0005737">
    <property type="term" value="C:cytoplasm"/>
    <property type="evidence" value="ECO:0007669"/>
    <property type="project" value="UniProtKB-SubCell"/>
</dbReference>
<evidence type="ECO:0000313" key="6">
    <source>
        <dbReference type="Proteomes" id="UP001329915"/>
    </source>
</evidence>
<dbReference type="PIRSF" id="PIRSF007466">
    <property type="entry name" value="SpoIVA"/>
    <property type="match status" value="1"/>
</dbReference>
<keyword evidence="6" id="KW-1185">Reference proteome</keyword>
<dbReference type="Pfam" id="PF20439">
    <property type="entry name" value="SpoIVA_C"/>
    <property type="match status" value="1"/>
</dbReference>
<evidence type="ECO:0000259" key="3">
    <source>
        <dbReference type="Pfam" id="PF20438"/>
    </source>
</evidence>
<keyword evidence="1" id="KW-0547">Nucleotide-binding</keyword>
<dbReference type="InterPro" id="IPR014201">
    <property type="entry name" value="Spore_IV_A"/>
</dbReference>
<keyword evidence="1" id="KW-0963">Cytoplasm</keyword>